<sequence>MKNLVRPVFIGGCERSGTTFLADMIGKFDRSLVVPESQFIADVLGRRDDFSNIGEIKSYLAHSFRFKVWDVDISLVDIADDSLNTVDNLRILFNQIVKAYAEKVNVLEFDVWVDHTPSNTWYSASLIELYPDANFIHIVRDGRAVCNSVLKLDWGPNTVTEAATWWAGRLSLGLLSEVYLGERCIRLHYESIIVSTHDTIVQLLDFLNMSNSFESEQNGFTLPSYTSNQHKLVGSKPQPARIDGWRREMSEESIGIFEKSTFEMLPMLGYEKVGIRPDDKSLLLEYCFIRPILFMKNVIRNKLRKSRIL</sequence>
<reference evidence="1 2" key="1">
    <citation type="journal article" date="2014" name="Environ. Microbiol.">
        <title>Comparative genomics of the marine bacterial genus Glaciecola reveals the high degree of genomic diversity and genomic characteristic for cold adaptation.</title>
        <authorList>
            <person name="Qin Q.L."/>
            <person name="Xie B.B."/>
            <person name="Yu Y."/>
            <person name="Shu Y.L."/>
            <person name="Rong J.C."/>
            <person name="Zhang Y.J."/>
            <person name="Zhao D.L."/>
            <person name="Chen X.L."/>
            <person name="Zhang X.Y."/>
            <person name="Chen B."/>
            <person name="Zhou B.C."/>
            <person name="Zhang Y.Z."/>
        </authorList>
    </citation>
    <scope>NUCLEOTIDE SEQUENCE [LARGE SCALE GENOMIC DNA]</scope>
    <source>
        <strain evidence="1 2">NO2</strain>
    </source>
</reference>
<evidence type="ECO:0008006" key="3">
    <source>
        <dbReference type="Google" id="ProtNLM"/>
    </source>
</evidence>
<dbReference type="InterPro" id="IPR027417">
    <property type="entry name" value="P-loop_NTPase"/>
</dbReference>
<dbReference type="SUPFAM" id="SSF52540">
    <property type="entry name" value="P-loop containing nucleoside triphosphate hydrolases"/>
    <property type="match status" value="1"/>
</dbReference>
<name>A0ABQ0I8E8_9ALTE</name>
<evidence type="ECO:0000313" key="1">
    <source>
        <dbReference type="EMBL" id="GAC05632.1"/>
    </source>
</evidence>
<dbReference type="Proteomes" id="UP000008372">
    <property type="component" value="Unassembled WGS sequence"/>
</dbReference>
<dbReference type="Gene3D" id="3.40.50.300">
    <property type="entry name" value="P-loop containing nucleotide triphosphate hydrolases"/>
    <property type="match status" value="1"/>
</dbReference>
<gene>
    <name evidence="1" type="ORF">GAGA_2793</name>
</gene>
<evidence type="ECO:0000313" key="2">
    <source>
        <dbReference type="Proteomes" id="UP000008372"/>
    </source>
</evidence>
<keyword evidence="2" id="KW-1185">Reference proteome</keyword>
<dbReference type="EMBL" id="BAEK01000038">
    <property type="protein sequence ID" value="GAC05632.1"/>
    <property type="molecule type" value="Genomic_DNA"/>
</dbReference>
<protein>
    <recommendedName>
        <fullName evidence="3">Sulfotransferase</fullName>
    </recommendedName>
</protein>
<organism evidence="1 2">
    <name type="scientific">Paraglaciecola agarilytica NO2</name>
    <dbReference type="NCBI Taxonomy" id="1125747"/>
    <lineage>
        <taxon>Bacteria</taxon>
        <taxon>Pseudomonadati</taxon>
        <taxon>Pseudomonadota</taxon>
        <taxon>Gammaproteobacteria</taxon>
        <taxon>Alteromonadales</taxon>
        <taxon>Alteromonadaceae</taxon>
        <taxon>Paraglaciecola</taxon>
    </lineage>
</organism>
<comment type="caution">
    <text evidence="1">The sequence shown here is derived from an EMBL/GenBank/DDBJ whole genome shotgun (WGS) entry which is preliminary data.</text>
</comment>
<proteinExistence type="predicted"/>
<accession>A0ABQ0I8E8</accession>
<dbReference type="Pfam" id="PF13469">
    <property type="entry name" value="Sulfotransfer_3"/>
    <property type="match status" value="1"/>
</dbReference>